<dbReference type="eggNOG" id="COG1649">
    <property type="taxonomic scope" value="Bacteria"/>
</dbReference>
<dbReference type="Gene3D" id="2.60.40.4070">
    <property type="match status" value="1"/>
</dbReference>
<keyword evidence="3" id="KW-1185">Reference proteome</keyword>
<feature type="domain" description="Secretion system C-terminal sorting" evidence="1">
    <location>
        <begin position="215"/>
        <end position="290"/>
    </location>
</feature>
<sequence length="293" mass="34028">MKSIYLTILFVFLTSIILAQYDDPYQFFPANLGDHWEYTWAGGDLHYTVLRDSIDPKDSSRFIFFYDPPLYYGADYRIDRNYNVFNVPQFDNRHVYKLNAQVGERWVVIVEDSSKWEESMVSGIYEGYVFGKRTLIKEIQHFKLKLWTKPDSLIDTTFLDVEKLAYGFGLISNENYVLQPLLLRGCRINGVTYGIVDVKDESTTVPSSFVLFQNYPNPFNPSTIIRYKVSAAGKITLKVYDMLGREIITLVNEEKQPGIYEVKFDGTGLPTGIYFYQMITNEAIQTKKMILQK</sequence>
<dbReference type="STRING" id="1191523.MROS_1539"/>
<dbReference type="NCBIfam" id="TIGR04183">
    <property type="entry name" value="Por_Secre_tail"/>
    <property type="match status" value="1"/>
</dbReference>
<name>I7A4E4_MELRP</name>
<evidence type="ECO:0000313" key="2">
    <source>
        <dbReference type="EMBL" id="AFN74776.1"/>
    </source>
</evidence>
<dbReference type="KEGG" id="mro:MROS_1539"/>
<dbReference type="HOGENOM" id="CLU_979371_0_0_10"/>
<reference evidence="2 3" key="1">
    <citation type="journal article" date="2013" name="PLoS ONE">
        <title>Genomic analysis of Melioribacter roseus, facultatively anaerobic organotrophic bacterium representing a novel deep lineage within Bacteriodetes/Chlorobi group.</title>
        <authorList>
            <person name="Kadnikov V.V."/>
            <person name="Mardanov A.V."/>
            <person name="Podosokorskaya O.A."/>
            <person name="Gavrilov S.N."/>
            <person name="Kublanov I.V."/>
            <person name="Beletsky A.V."/>
            <person name="Bonch-Osmolovskaya E.A."/>
            <person name="Ravin N.V."/>
        </authorList>
    </citation>
    <scope>NUCLEOTIDE SEQUENCE [LARGE SCALE GENOMIC DNA]</scope>
    <source>
        <strain evidence="3">JCM 17771 / P3M-2</strain>
    </source>
</reference>
<dbReference type="Proteomes" id="UP000009011">
    <property type="component" value="Chromosome"/>
</dbReference>
<accession>I7A4E4</accession>
<organism evidence="2 3">
    <name type="scientific">Melioribacter roseus (strain DSM 23840 / JCM 17771 / VKM B-2668 / P3M-2)</name>
    <dbReference type="NCBI Taxonomy" id="1191523"/>
    <lineage>
        <taxon>Bacteria</taxon>
        <taxon>Pseudomonadati</taxon>
        <taxon>Ignavibacteriota</taxon>
        <taxon>Ignavibacteria</taxon>
        <taxon>Ignavibacteriales</taxon>
        <taxon>Melioribacteraceae</taxon>
        <taxon>Melioribacter</taxon>
    </lineage>
</organism>
<dbReference type="OrthoDB" id="9800887at2"/>
<dbReference type="EMBL" id="CP003557">
    <property type="protein sequence ID" value="AFN74776.1"/>
    <property type="molecule type" value="Genomic_DNA"/>
</dbReference>
<proteinExistence type="predicted"/>
<evidence type="ECO:0000259" key="1">
    <source>
        <dbReference type="Pfam" id="PF18962"/>
    </source>
</evidence>
<dbReference type="RefSeq" id="WP_014856210.1">
    <property type="nucleotide sequence ID" value="NC_018178.1"/>
</dbReference>
<protein>
    <recommendedName>
        <fullName evidence="1">Secretion system C-terminal sorting domain-containing protein</fullName>
    </recommendedName>
</protein>
<dbReference type="AlphaFoldDB" id="I7A4E4"/>
<gene>
    <name evidence="2" type="ordered locus">MROS_1539</name>
</gene>
<evidence type="ECO:0000313" key="3">
    <source>
        <dbReference type="Proteomes" id="UP000009011"/>
    </source>
</evidence>
<dbReference type="Pfam" id="PF18962">
    <property type="entry name" value="Por_Secre_tail"/>
    <property type="match status" value="1"/>
</dbReference>
<dbReference type="InterPro" id="IPR026444">
    <property type="entry name" value="Secre_tail"/>
</dbReference>